<evidence type="ECO:0000313" key="1">
    <source>
        <dbReference type="EMBL" id="CAG8450545.1"/>
    </source>
</evidence>
<evidence type="ECO:0000313" key="2">
    <source>
        <dbReference type="Proteomes" id="UP000789702"/>
    </source>
</evidence>
<protein>
    <submittedName>
        <fullName evidence="1">14056_t:CDS:1</fullName>
    </submittedName>
</protein>
<gene>
    <name evidence="1" type="ORF">DHETER_LOCUS811</name>
</gene>
<accession>A0ACA9K4H0</accession>
<dbReference type="EMBL" id="CAJVPU010000447">
    <property type="protein sequence ID" value="CAG8450545.1"/>
    <property type="molecule type" value="Genomic_DNA"/>
</dbReference>
<organism evidence="1 2">
    <name type="scientific">Dentiscutata heterogama</name>
    <dbReference type="NCBI Taxonomy" id="1316150"/>
    <lineage>
        <taxon>Eukaryota</taxon>
        <taxon>Fungi</taxon>
        <taxon>Fungi incertae sedis</taxon>
        <taxon>Mucoromycota</taxon>
        <taxon>Glomeromycotina</taxon>
        <taxon>Glomeromycetes</taxon>
        <taxon>Diversisporales</taxon>
        <taxon>Gigasporaceae</taxon>
        <taxon>Dentiscutata</taxon>
    </lineage>
</organism>
<sequence length="158" mass="18209">MADNEIRRIARAHRISICHAKSDAQFEEKLNDFLSLILVTLASSHEIVRKKGKITHLLPVIKNITMKPCNRKTLLFQKIFELFQNSRAELADLETKEVMDSLYSLYECCRLLSRQKELLCQSQSLKSKTMSYLCKSKLAANIFPAMLHVSLDCLYSKL</sequence>
<keyword evidence="2" id="KW-1185">Reference proteome</keyword>
<dbReference type="Proteomes" id="UP000789702">
    <property type="component" value="Unassembled WGS sequence"/>
</dbReference>
<proteinExistence type="predicted"/>
<name>A0ACA9K4H0_9GLOM</name>
<comment type="caution">
    <text evidence="1">The sequence shown here is derived from an EMBL/GenBank/DDBJ whole genome shotgun (WGS) entry which is preliminary data.</text>
</comment>
<reference evidence="1" key="1">
    <citation type="submission" date="2021-06" db="EMBL/GenBank/DDBJ databases">
        <authorList>
            <person name="Kallberg Y."/>
            <person name="Tangrot J."/>
            <person name="Rosling A."/>
        </authorList>
    </citation>
    <scope>NUCLEOTIDE SEQUENCE</scope>
    <source>
        <strain evidence="1">IL203A</strain>
    </source>
</reference>